<protein>
    <recommendedName>
        <fullName evidence="3">Endonuclease/exonuclease/phosphatase domain-containing protein</fullName>
    </recommendedName>
</protein>
<evidence type="ECO:0000313" key="1">
    <source>
        <dbReference type="EnsemblPlants" id="AUR62016914-RA:cds"/>
    </source>
</evidence>
<sequence length="490" mass="56533">MRKLKGECSTPCLFFGDFNEISSSLEKEGGAMRRECLMQNFRDAIEDCNLRDMGFKGCAYTWQRGRTVETVIRERLDRFLGDEAWCNMFPQAEVKHMVRIASDHAPIMMSTTMIFDRGKKSRPFRFEAWWLSSSECTEVVEKTWRENADAMPHEKVAWCASSLKSWAQKKFGDIRKRLRDCSEEITDLRRMEESYWFARARANEMKDGDKNTAYFHRKASSRRVHNRIDGIFDSEGNWREDENGIKGTVVSYFENLFTSDDPSDFEEALQGVSPLARYFKRTGILEACRGYDSSYLWRSWWGAKGVLRDGIGWKIGNGRGIRVWQDPWLFREGVRVIPHRENQEVSEGLVVAELMSDIPRQWNEDMVRVMLGTDADLALARPLSFTGEEDQVYWRLTKNGLNSKVYDNVEPDAVKVAISWCSYATDYEKISKRVYGKAATPVQHSPSKWKCPDLGWVKLNVDAHLGNQDLAAMGVVCRDHLGMNSMVLVL</sequence>
<dbReference type="Gramene" id="AUR62016914-RA">
    <property type="protein sequence ID" value="AUR62016914-RA:cds"/>
    <property type="gene ID" value="AUR62016914"/>
</dbReference>
<dbReference type="EnsemblPlants" id="AUR62016914-RA">
    <property type="protein sequence ID" value="AUR62016914-RA:cds"/>
    <property type="gene ID" value="AUR62016914"/>
</dbReference>
<name>A0A803LPN5_CHEQI</name>
<accession>A0A803LPN5</accession>
<proteinExistence type="predicted"/>
<dbReference type="AlphaFoldDB" id="A0A803LPN5"/>
<dbReference type="Proteomes" id="UP000596660">
    <property type="component" value="Unplaced"/>
</dbReference>
<keyword evidence="2" id="KW-1185">Reference proteome</keyword>
<dbReference type="InterPro" id="IPR036691">
    <property type="entry name" value="Endo/exonu/phosph_ase_sf"/>
</dbReference>
<dbReference type="PANTHER" id="PTHR33710:SF62">
    <property type="entry name" value="DUF4283 DOMAIN PROTEIN"/>
    <property type="match status" value="1"/>
</dbReference>
<organism evidence="1 2">
    <name type="scientific">Chenopodium quinoa</name>
    <name type="common">Quinoa</name>
    <dbReference type="NCBI Taxonomy" id="63459"/>
    <lineage>
        <taxon>Eukaryota</taxon>
        <taxon>Viridiplantae</taxon>
        <taxon>Streptophyta</taxon>
        <taxon>Embryophyta</taxon>
        <taxon>Tracheophyta</taxon>
        <taxon>Spermatophyta</taxon>
        <taxon>Magnoliopsida</taxon>
        <taxon>eudicotyledons</taxon>
        <taxon>Gunneridae</taxon>
        <taxon>Pentapetalae</taxon>
        <taxon>Caryophyllales</taxon>
        <taxon>Chenopodiaceae</taxon>
        <taxon>Chenopodioideae</taxon>
        <taxon>Atripliceae</taxon>
        <taxon>Chenopodium</taxon>
    </lineage>
</organism>
<reference evidence="1" key="2">
    <citation type="submission" date="2021-03" db="UniProtKB">
        <authorList>
            <consortium name="EnsemblPlants"/>
        </authorList>
    </citation>
    <scope>IDENTIFICATION</scope>
</reference>
<reference evidence="1" key="1">
    <citation type="journal article" date="2017" name="Nature">
        <title>The genome of Chenopodium quinoa.</title>
        <authorList>
            <person name="Jarvis D.E."/>
            <person name="Ho Y.S."/>
            <person name="Lightfoot D.J."/>
            <person name="Schmoeckel S.M."/>
            <person name="Li B."/>
            <person name="Borm T.J.A."/>
            <person name="Ohyanagi H."/>
            <person name="Mineta K."/>
            <person name="Michell C.T."/>
            <person name="Saber N."/>
            <person name="Kharbatia N.M."/>
            <person name="Rupper R.R."/>
            <person name="Sharp A.R."/>
            <person name="Dally N."/>
            <person name="Boughton B.A."/>
            <person name="Woo Y.H."/>
            <person name="Gao G."/>
            <person name="Schijlen E.G.W.M."/>
            <person name="Guo X."/>
            <person name="Momin A.A."/>
            <person name="Negrao S."/>
            <person name="Al-Babili S."/>
            <person name="Gehring C."/>
            <person name="Roessner U."/>
            <person name="Jung C."/>
            <person name="Murphy K."/>
            <person name="Arold S.T."/>
            <person name="Gojobori T."/>
            <person name="van der Linden C.G."/>
            <person name="van Loo E.N."/>
            <person name="Jellen E.N."/>
            <person name="Maughan P.J."/>
            <person name="Tester M."/>
        </authorList>
    </citation>
    <scope>NUCLEOTIDE SEQUENCE [LARGE SCALE GENOMIC DNA]</scope>
    <source>
        <strain evidence="1">cv. PI 614886</strain>
    </source>
</reference>
<evidence type="ECO:0000313" key="2">
    <source>
        <dbReference type="Proteomes" id="UP000596660"/>
    </source>
</evidence>
<dbReference type="PANTHER" id="PTHR33710">
    <property type="entry name" value="BNAC02G09200D PROTEIN"/>
    <property type="match status" value="1"/>
</dbReference>
<evidence type="ECO:0008006" key="3">
    <source>
        <dbReference type="Google" id="ProtNLM"/>
    </source>
</evidence>
<dbReference type="SUPFAM" id="SSF56219">
    <property type="entry name" value="DNase I-like"/>
    <property type="match status" value="1"/>
</dbReference>
<dbReference type="Gene3D" id="3.60.10.10">
    <property type="entry name" value="Endonuclease/exonuclease/phosphatase"/>
    <property type="match status" value="1"/>
</dbReference>